<dbReference type="SUPFAM" id="SSF53720">
    <property type="entry name" value="ALDH-like"/>
    <property type="match status" value="1"/>
</dbReference>
<evidence type="ECO:0000256" key="1">
    <source>
        <dbReference type="ARBA" id="ARBA00023002"/>
    </source>
</evidence>
<dbReference type="InterPro" id="IPR016162">
    <property type="entry name" value="Ald_DH_N"/>
</dbReference>
<name>X8AR15_MYCXE</name>
<dbReference type="EMBL" id="JAOB01000047">
    <property type="protein sequence ID" value="EUA33235.1"/>
    <property type="molecule type" value="Genomic_DNA"/>
</dbReference>
<dbReference type="PANTHER" id="PTHR11063">
    <property type="entry name" value="GLUTAMATE SEMIALDEHYDE DEHYDROGENASE"/>
    <property type="match status" value="1"/>
</dbReference>
<accession>X8AR15</accession>
<dbReference type="GO" id="GO:0004350">
    <property type="term" value="F:glutamate-5-semialdehyde dehydrogenase activity"/>
    <property type="evidence" value="ECO:0007669"/>
    <property type="project" value="UniProtKB-EC"/>
</dbReference>
<comment type="caution">
    <text evidence="2">The sequence shown here is derived from an EMBL/GenBank/DDBJ whole genome shotgun (WGS) entry which is preliminary data.</text>
</comment>
<evidence type="ECO:0000313" key="2">
    <source>
        <dbReference type="EMBL" id="EUA33235.1"/>
    </source>
</evidence>
<dbReference type="AlphaFoldDB" id="X8AR15"/>
<gene>
    <name evidence="2" type="primary">proA</name>
    <name evidence="2" type="ORF">I553_7645</name>
</gene>
<dbReference type="EC" id="1.2.1.41" evidence="2"/>
<dbReference type="PANTHER" id="PTHR11063:SF8">
    <property type="entry name" value="DELTA-1-PYRROLINE-5-CARBOXYLATE SYNTHASE"/>
    <property type="match status" value="1"/>
</dbReference>
<sequence>MKNRALHAAADAMLVHVDKILAANAEDLNAARDTGTPTAMLDRLALNPQRIDGIAAGLRQVAGLPDPVGEVLRGYTLPNGLRLRQQRVPLGVVGMVYEGRPNVTVDAFGLALKSGNAALLRGSSSAARSNRPWSRCCAAHWSTKTCPSTRCSCWTARTTRPSPT</sequence>
<protein>
    <submittedName>
        <fullName evidence="2">Gamma-glutamyl phosphate reductase domain protein</fullName>
        <ecNumber evidence="2">1.2.1.41</ecNumber>
    </submittedName>
</protein>
<dbReference type="InterPro" id="IPR016161">
    <property type="entry name" value="Ald_DH/histidinol_DH"/>
</dbReference>
<reference evidence="2" key="1">
    <citation type="submission" date="2014-01" db="EMBL/GenBank/DDBJ databases">
        <authorList>
            <person name="Brown-Elliot B."/>
            <person name="Wallace R."/>
            <person name="Lenaerts A."/>
            <person name="Ordway D."/>
            <person name="DeGroote M.A."/>
            <person name="Parker T."/>
            <person name="Sizemore C."/>
            <person name="Tallon L.J."/>
            <person name="Sadzewicz L.K."/>
            <person name="Sengamalay N."/>
            <person name="Fraser C.M."/>
            <person name="Hine E."/>
            <person name="Shefchek K.A."/>
            <person name="Das S.P."/>
            <person name="Tettelin H."/>
        </authorList>
    </citation>
    <scope>NUCLEOTIDE SEQUENCE [LARGE SCALE GENOMIC DNA]</scope>
    <source>
        <strain evidence="2">4042</strain>
    </source>
</reference>
<proteinExistence type="predicted"/>
<dbReference type="Gene3D" id="3.40.605.10">
    <property type="entry name" value="Aldehyde Dehydrogenase, Chain A, domain 1"/>
    <property type="match status" value="1"/>
</dbReference>
<organism evidence="2">
    <name type="scientific">Mycobacterium xenopi 4042</name>
    <dbReference type="NCBI Taxonomy" id="1299334"/>
    <lineage>
        <taxon>Bacteria</taxon>
        <taxon>Bacillati</taxon>
        <taxon>Actinomycetota</taxon>
        <taxon>Actinomycetes</taxon>
        <taxon>Mycobacteriales</taxon>
        <taxon>Mycobacteriaceae</taxon>
        <taxon>Mycobacterium</taxon>
    </lineage>
</organism>
<keyword evidence="1 2" id="KW-0560">Oxidoreductase</keyword>
<dbReference type="PATRIC" id="fig|1299334.3.peg.5022"/>